<name>A0A9P7FR16_9AGAR</name>
<comment type="caution">
    <text evidence="1">The sequence shown here is derived from an EMBL/GenBank/DDBJ whole genome shotgun (WGS) entry which is preliminary data.</text>
</comment>
<dbReference type="Proteomes" id="UP000717328">
    <property type="component" value="Unassembled WGS sequence"/>
</dbReference>
<protein>
    <submittedName>
        <fullName evidence="1">Uncharacterized protein</fullName>
    </submittedName>
</protein>
<evidence type="ECO:0000313" key="1">
    <source>
        <dbReference type="EMBL" id="KAG5636962.1"/>
    </source>
</evidence>
<keyword evidence="2" id="KW-1185">Reference proteome</keyword>
<dbReference type="AlphaFoldDB" id="A0A9P7FR16"/>
<proteinExistence type="predicted"/>
<evidence type="ECO:0000313" key="2">
    <source>
        <dbReference type="Proteomes" id="UP000717328"/>
    </source>
</evidence>
<accession>A0A9P7FR16</accession>
<dbReference type="EMBL" id="JABCKI010005874">
    <property type="protein sequence ID" value="KAG5636962.1"/>
    <property type="molecule type" value="Genomic_DNA"/>
</dbReference>
<organism evidence="1 2">
    <name type="scientific">Sphagnurus paluster</name>
    <dbReference type="NCBI Taxonomy" id="117069"/>
    <lineage>
        <taxon>Eukaryota</taxon>
        <taxon>Fungi</taxon>
        <taxon>Dikarya</taxon>
        <taxon>Basidiomycota</taxon>
        <taxon>Agaricomycotina</taxon>
        <taxon>Agaricomycetes</taxon>
        <taxon>Agaricomycetidae</taxon>
        <taxon>Agaricales</taxon>
        <taxon>Tricholomatineae</taxon>
        <taxon>Lyophyllaceae</taxon>
        <taxon>Sphagnurus</taxon>
    </lineage>
</organism>
<reference evidence="1" key="1">
    <citation type="submission" date="2021-02" db="EMBL/GenBank/DDBJ databases">
        <authorList>
            <person name="Nieuwenhuis M."/>
            <person name="Van De Peppel L.J.J."/>
        </authorList>
    </citation>
    <scope>NUCLEOTIDE SEQUENCE</scope>
    <source>
        <strain evidence="1">D49</strain>
    </source>
</reference>
<dbReference type="OrthoDB" id="3062192at2759"/>
<reference evidence="1" key="2">
    <citation type="submission" date="2021-10" db="EMBL/GenBank/DDBJ databases">
        <title>Phylogenomics reveals ancestral predisposition of the termite-cultivated fungus Termitomyces towards a domesticated lifestyle.</title>
        <authorList>
            <person name="Auxier B."/>
            <person name="Grum-Grzhimaylo A."/>
            <person name="Cardenas M.E."/>
            <person name="Lodge J.D."/>
            <person name="Laessoe T."/>
            <person name="Pedersen O."/>
            <person name="Smith M.E."/>
            <person name="Kuyper T.W."/>
            <person name="Franco-Molano E.A."/>
            <person name="Baroni T.J."/>
            <person name="Aanen D.K."/>
        </authorList>
    </citation>
    <scope>NUCLEOTIDE SEQUENCE</scope>
    <source>
        <strain evidence="1">D49</strain>
    </source>
</reference>
<gene>
    <name evidence="1" type="ORF">H0H81_006266</name>
</gene>
<sequence length="101" mass="11036">MEYYEISPGSSTSTIPGPGALTGKAIKALGTATLRGLGRVTMARHLAAVMRAFPHTDEEASRLQDIDNIYDDLLEFSRPDMYNEAICGRTLAFILKQIDMG</sequence>